<feature type="region of interest" description="Disordered" evidence="1">
    <location>
        <begin position="27"/>
        <end position="56"/>
    </location>
</feature>
<dbReference type="PROSITE" id="PS51257">
    <property type="entry name" value="PROKAR_LIPOPROTEIN"/>
    <property type="match status" value="1"/>
</dbReference>
<feature type="compositionally biased region" description="Basic and acidic residues" evidence="1">
    <location>
        <begin position="116"/>
        <end position="125"/>
    </location>
</feature>
<evidence type="ECO:0000313" key="4">
    <source>
        <dbReference type="Proteomes" id="UP000533598"/>
    </source>
</evidence>
<dbReference type="Proteomes" id="UP000533598">
    <property type="component" value="Unassembled WGS sequence"/>
</dbReference>
<gene>
    <name evidence="3" type="ORF">HNR67_002190</name>
</gene>
<proteinExistence type="predicted"/>
<feature type="compositionally biased region" description="Basic and acidic residues" evidence="1">
    <location>
        <begin position="43"/>
        <end position="56"/>
    </location>
</feature>
<feature type="region of interest" description="Disordered" evidence="1">
    <location>
        <begin position="69"/>
        <end position="101"/>
    </location>
</feature>
<keyword evidence="2" id="KW-0732">Signal</keyword>
<dbReference type="EMBL" id="JACHMH010000001">
    <property type="protein sequence ID" value="MBB4676072.1"/>
    <property type="molecule type" value="Genomic_DNA"/>
</dbReference>
<organism evidence="3 4">
    <name type="scientific">Crossiella cryophila</name>
    <dbReference type="NCBI Taxonomy" id="43355"/>
    <lineage>
        <taxon>Bacteria</taxon>
        <taxon>Bacillati</taxon>
        <taxon>Actinomycetota</taxon>
        <taxon>Actinomycetes</taxon>
        <taxon>Pseudonocardiales</taxon>
        <taxon>Pseudonocardiaceae</taxon>
        <taxon>Crossiella</taxon>
    </lineage>
</organism>
<feature type="chain" id="PRO_5031529239" evidence="2">
    <location>
        <begin position="23"/>
        <end position="179"/>
    </location>
</feature>
<protein>
    <submittedName>
        <fullName evidence="3">Uncharacterized protein</fullName>
    </submittedName>
</protein>
<dbReference type="RefSeq" id="WP_185001939.1">
    <property type="nucleotide sequence ID" value="NZ_BAAAUI010000065.1"/>
</dbReference>
<keyword evidence="4" id="KW-1185">Reference proteome</keyword>
<accession>A0A7W7FSD7</accession>
<comment type="caution">
    <text evidence="3">The sequence shown here is derived from an EMBL/GenBank/DDBJ whole genome shotgun (WGS) entry which is preliminary data.</text>
</comment>
<feature type="region of interest" description="Disordered" evidence="1">
    <location>
        <begin position="106"/>
        <end position="125"/>
    </location>
</feature>
<name>A0A7W7FSD7_9PSEU</name>
<sequence>MKTLTRLGLGATALVAAFTLSACGGGENNGDGPASLNGGNKGNEQKAGDDVPKDPKAAMLKFASCMRENGVDFPDPDPESGGMARAIPAEGLDKNKMDKASEACKKYLPKSNYDPNDPKEKDRRAKMNQCLRDKGIEVKEAEGGNGATIDFGGDKEKAEKIMKECGMGAAGAVGVEPAK</sequence>
<feature type="signal peptide" evidence="2">
    <location>
        <begin position="1"/>
        <end position="22"/>
    </location>
</feature>
<feature type="compositionally biased region" description="Basic and acidic residues" evidence="1">
    <location>
        <begin position="91"/>
        <end position="101"/>
    </location>
</feature>
<reference evidence="3 4" key="1">
    <citation type="submission" date="2020-08" db="EMBL/GenBank/DDBJ databases">
        <title>Sequencing the genomes of 1000 actinobacteria strains.</title>
        <authorList>
            <person name="Klenk H.-P."/>
        </authorList>
    </citation>
    <scope>NUCLEOTIDE SEQUENCE [LARGE SCALE GENOMIC DNA]</scope>
    <source>
        <strain evidence="3 4">DSM 44230</strain>
    </source>
</reference>
<evidence type="ECO:0000256" key="1">
    <source>
        <dbReference type="SAM" id="MobiDB-lite"/>
    </source>
</evidence>
<dbReference type="AlphaFoldDB" id="A0A7W7FSD7"/>
<evidence type="ECO:0000313" key="3">
    <source>
        <dbReference type="EMBL" id="MBB4676072.1"/>
    </source>
</evidence>
<evidence type="ECO:0000256" key="2">
    <source>
        <dbReference type="SAM" id="SignalP"/>
    </source>
</evidence>